<feature type="domain" description="OTU" evidence="3">
    <location>
        <begin position="1294"/>
        <end position="1429"/>
    </location>
</feature>
<evidence type="ECO:0000256" key="1">
    <source>
        <dbReference type="ARBA" id="ARBA00022737"/>
    </source>
</evidence>
<dbReference type="Gene3D" id="1.10.10.10">
    <property type="entry name" value="Winged helix-like DNA-binding domain superfamily/Winged helix DNA-binding domain"/>
    <property type="match status" value="1"/>
</dbReference>
<feature type="region of interest" description="Disordered" evidence="2">
    <location>
        <begin position="31"/>
        <end position="67"/>
    </location>
</feature>
<feature type="compositionally biased region" description="Basic and acidic residues" evidence="2">
    <location>
        <begin position="38"/>
        <end position="47"/>
    </location>
</feature>
<dbReference type="InterPro" id="IPR038765">
    <property type="entry name" value="Papain-like_cys_pep_sf"/>
</dbReference>
<dbReference type="Gene3D" id="3.90.70.80">
    <property type="match status" value="1"/>
</dbReference>
<dbReference type="Gene3D" id="3.40.50.300">
    <property type="entry name" value="P-loop containing nucleotide triphosphate hydrolases"/>
    <property type="match status" value="1"/>
</dbReference>
<accession>A0ABN8RPR9</accession>
<dbReference type="InterPro" id="IPR003323">
    <property type="entry name" value="OTU_dom"/>
</dbReference>
<dbReference type="PANTHER" id="PTHR47508:SF1">
    <property type="entry name" value="NON-SPECIFIC SERINE_THREONINE PROTEIN KINASE"/>
    <property type="match status" value="1"/>
</dbReference>
<dbReference type="SUPFAM" id="SSF53756">
    <property type="entry name" value="UDP-Glycosyltransferase/glycogen phosphorylase"/>
    <property type="match status" value="1"/>
</dbReference>
<dbReference type="InterPro" id="IPR027417">
    <property type="entry name" value="P-loop_NTPase"/>
</dbReference>
<dbReference type="Gene3D" id="3.40.50.2000">
    <property type="entry name" value="Glycogen Phosphorylase B"/>
    <property type="match status" value="2"/>
</dbReference>
<dbReference type="Pfam" id="PF02338">
    <property type="entry name" value="OTU"/>
    <property type="match status" value="1"/>
</dbReference>
<dbReference type="SUPFAM" id="SSF52540">
    <property type="entry name" value="P-loop containing nucleoside triphosphate hydrolases"/>
    <property type="match status" value="1"/>
</dbReference>
<dbReference type="Gene3D" id="3.30.70.1390">
    <property type="entry name" value="ROC domain from the Parkinson's disease-associated leucine-rich repeat kinase 2"/>
    <property type="match status" value="1"/>
</dbReference>
<evidence type="ECO:0000313" key="4">
    <source>
        <dbReference type="EMBL" id="CAH3180130.1"/>
    </source>
</evidence>
<reference evidence="4 5" key="1">
    <citation type="submission" date="2022-05" db="EMBL/GenBank/DDBJ databases">
        <authorList>
            <consortium name="Genoscope - CEA"/>
            <person name="William W."/>
        </authorList>
    </citation>
    <scope>NUCLEOTIDE SEQUENCE [LARGE SCALE GENOMIC DNA]</scope>
</reference>
<dbReference type="SUPFAM" id="SSF54001">
    <property type="entry name" value="Cysteine proteinases"/>
    <property type="match status" value="1"/>
</dbReference>
<evidence type="ECO:0000259" key="3">
    <source>
        <dbReference type="PROSITE" id="PS50802"/>
    </source>
</evidence>
<protein>
    <recommendedName>
        <fullName evidence="3">OTU domain-containing protein</fullName>
    </recommendedName>
</protein>
<dbReference type="Pfam" id="PF20706">
    <property type="entry name" value="GT4-conflict"/>
    <property type="match status" value="1"/>
</dbReference>
<dbReference type="PROSITE" id="PS50802">
    <property type="entry name" value="OTU"/>
    <property type="match status" value="1"/>
</dbReference>
<keyword evidence="5" id="KW-1185">Reference proteome</keyword>
<dbReference type="Pfam" id="PF08477">
    <property type="entry name" value="Roc"/>
    <property type="match status" value="1"/>
</dbReference>
<name>A0ABN8RPR9_9CNID</name>
<dbReference type="EMBL" id="CALNXK010000270">
    <property type="protein sequence ID" value="CAH3180130.1"/>
    <property type="molecule type" value="Genomic_DNA"/>
</dbReference>
<evidence type="ECO:0000313" key="5">
    <source>
        <dbReference type="Proteomes" id="UP001159405"/>
    </source>
</evidence>
<dbReference type="CDD" id="cd22758">
    <property type="entry name" value="OTU_232R-like"/>
    <property type="match status" value="1"/>
</dbReference>
<sequence>MAPSGNPLIWSSKLVYEGEFSSAIRGHHVYKPTCGGEGKSKRAEKYGTKKSKERREEPLGTMSYQTSSRRSPPFWLLIAPLEIEARGEKAQLAYQSALKDGAINVYRGRVLLIGQDRAGKTSLKKSLIGLPFNRKEKSTDGIEVDPSKFQIDLDEVRNWQPIDERKQGLLGCSRDVAQMVVEKMYNITVNRDWVQGEERGEAILQSGDNKNRKQVDTDGEKEEVSLLNQVCDPNEDSVSEPTLTGPDHELVVDTTLLPEEIKERAVQLIKEIQGEVIKAEESVVSIELWDFAGQHLYYASHPVFLTSRALYILVCNLSKSLHDTAKPCVRQGSRNVHLENPNGETNLENLLSWLSTVHSVAQMRRETCDDVEKEVPHLRPPVIIVGTHADKPFEDIETMKTEIQNAIAGKDYEGHVVRPIFSIDNTAKLTQRKIQKKVFGKDENIDDIQALQVKIMEVLRQEPYIGERIPVRWLHFEKMINALLSKPKPDYYLSITKLRTLAKEKCFIHDKKEFTTMVNFYHDLGIIIKHRSTVILSTQWLINLFGQLITIPDFKKMVPKVAKHWKEVKESGVLSMELVDLVFSNFLLKGVARKDILDLMERFELIAKFSSSKTGEKYFVPSQLKASPDSLCSMAPTRLDPCPLYVYFVSGSVPHGLFTRLVSRCVRWCSEVGPTQPPTLYQNGAWFVIGKQIFHDFVLISKKQFIKFFIKQRNQPQQISVDDTSEVAVQVREFVEATLQTLSRDLYKGGLQYHIRVACPYCQREKCSSHNQIACSYEDCLHLLELRQGFPLICKEKPAEEVLTVTGQEQWFSQIESKYPILVPKQEACSPSSSPDTAQVRPERLVLKVTLLANEWGSSRGGLSTINRTLAIHLAKDENVEVTILVPEFECGEKDKRVAKSHNISIREAGHLPGLSDPLDWLSYPPEDLDIQVVIGHGAKLGRQAQIIRKSHRCKWVQVVHTEPEELAMHKNYPSAIAKGEGKNRAEVDLCQIADLVVAVGPKLKEAISSQLRSSRREIFQLVPGSSTEFSHVEHSEQENVNFKVLAFGRGDFEDFSLKGYDIAAKSIVELKDSSYSLVFVGASDGRQDDVAEILLQTGISKNQLIVRSFVKDKQRLRELFCEVDLAIMPSRTEGFGLTAVEAMSAGLPILVSGNSGFGKALRGLPMGESFVIDSDDPKEWAKAIAAIRQKSRTQRLEEIQRLRRSYDESFCWEGQCQALVDRMWKMVYVRLFLLLNQGTFDFSGAFSFSMLSVASPSKPIFRALQQILLEARTEPSKTELSQTLKRTALEKGFTISDNQGEGNCMFFALSEQLDLIKGIQISHDELRRTVVQHLRENPRLPDGTELFHFVDGYPSWDAYLRSMMEDGTWGDHVILHGAANCFQTCIHVISSLPHRHDVMVCPEFDVTGSNRLVLGHVHELHYVSLIPQKGGKDV</sequence>
<dbReference type="PANTHER" id="PTHR47508">
    <property type="entry name" value="SAM DOMAIN-CONTAINING PROTEIN-RELATED"/>
    <property type="match status" value="1"/>
</dbReference>
<evidence type="ECO:0000256" key="2">
    <source>
        <dbReference type="SAM" id="MobiDB-lite"/>
    </source>
</evidence>
<gene>
    <name evidence="4" type="ORF">PLOB_00023132</name>
</gene>
<dbReference type="InterPro" id="IPR036388">
    <property type="entry name" value="WH-like_DNA-bd_sf"/>
</dbReference>
<comment type="caution">
    <text evidence="4">The sequence shown here is derived from an EMBL/GenBank/DDBJ whole genome shotgun (WGS) entry which is preliminary data.</text>
</comment>
<dbReference type="InterPro" id="IPR032171">
    <property type="entry name" value="COR-A"/>
</dbReference>
<keyword evidence="1" id="KW-0677">Repeat</keyword>
<dbReference type="CDD" id="cd03801">
    <property type="entry name" value="GT4_PimA-like"/>
    <property type="match status" value="1"/>
</dbReference>
<proteinExistence type="predicted"/>
<dbReference type="Pfam" id="PF16095">
    <property type="entry name" value="COR-A"/>
    <property type="match status" value="1"/>
</dbReference>
<dbReference type="Proteomes" id="UP001159405">
    <property type="component" value="Unassembled WGS sequence"/>
</dbReference>
<organism evidence="4 5">
    <name type="scientific">Porites lobata</name>
    <dbReference type="NCBI Taxonomy" id="104759"/>
    <lineage>
        <taxon>Eukaryota</taxon>
        <taxon>Metazoa</taxon>
        <taxon>Cnidaria</taxon>
        <taxon>Anthozoa</taxon>
        <taxon>Hexacorallia</taxon>
        <taxon>Scleractinia</taxon>
        <taxon>Fungiina</taxon>
        <taxon>Poritidae</taxon>
        <taxon>Porites</taxon>
    </lineage>
</organism>